<dbReference type="InterPro" id="IPR001680">
    <property type="entry name" value="WD40_rpt"/>
</dbReference>
<dbReference type="InterPro" id="IPR011701">
    <property type="entry name" value="MFS"/>
</dbReference>
<gene>
    <name evidence="12" type="ORF">JMJ77_011756</name>
</gene>
<dbReference type="SUPFAM" id="SSF50978">
    <property type="entry name" value="WD40 repeat-like"/>
    <property type="match status" value="1"/>
</dbReference>
<evidence type="ECO:0000256" key="8">
    <source>
        <dbReference type="SAM" id="Coils"/>
    </source>
</evidence>
<evidence type="ECO:0000313" key="13">
    <source>
        <dbReference type="Proteomes" id="UP000699042"/>
    </source>
</evidence>
<evidence type="ECO:0000256" key="5">
    <source>
        <dbReference type="ARBA" id="ARBA00023136"/>
    </source>
</evidence>
<evidence type="ECO:0000256" key="2">
    <source>
        <dbReference type="ARBA" id="ARBA00022692"/>
    </source>
</evidence>
<organism evidence="12 13">
    <name type="scientific">Colletotrichum scovillei</name>
    <dbReference type="NCBI Taxonomy" id="1209932"/>
    <lineage>
        <taxon>Eukaryota</taxon>
        <taxon>Fungi</taxon>
        <taxon>Dikarya</taxon>
        <taxon>Ascomycota</taxon>
        <taxon>Pezizomycotina</taxon>
        <taxon>Sordariomycetes</taxon>
        <taxon>Hypocreomycetidae</taxon>
        <taxon>Glomerellales</taxon>
        <taxon>Glomerellaceae</taxon>
        <taxon>Colletotrichum</taxon>
        <taxon>Colletotrichum acutatum species complex</taxon>
    </lineage>
</organism>
<evidence type="ECO:0000256" key="1">
    <source>
        <dbReference type="ARBA" id="ARBA00004141"/>
    </source>
</evidence>
<feature type="domain" description="Major facilitator superfamily (MFS) profile" evidence="11">
    <location>
        <begin position="81"/>
        <end position="503"/>
    </location>
</feature>
<evidence type="ECO:0000256" key="7">
    <source>
        <dbReference type="PROSITE-ProRule" id="PRU00221"/>
    </source>
</evidence>
<feature type="transmembrane region" description="Helical" evidence="9">
    <location>
        <begin position="235"/>
        <end position="254"/>
    </location>
</feature>
<name>A0A9P7QXR5_9PEZI</name>
<sequence>MDPINRIHESGRQSPVRELNLHETTTDLALGVTPYATNTNTTPPFNQCVPNLDRAPEFEVKWESGDAQDPRSWPTWYKAFTVTTVSLGATVVSLFSTLYTSGIPGLQAEFHVSKLVALLGLTTYLFGMAAGSLIVAPMSESLGRRPLYIACMAAFLVLVLPSALAESITTIIATRFFGGFFGSTMMSNSPATVNDIISDKHRALALGFWSIGPANGPVYGPLIGGFVYQYMGWRWTNWIVLIVGGVVFVLLASVKETYAPVLLRRQATEKCRITGDDRWWTRYDHGQGFWPLLKINLYRPLKMMCTEPICMFWNTYIGIVYATLYLCFVAYPIAFQQERGWAPGIGGLAFLGIGCGTLIPIAAEPLLRRIVNLHQKDPATGNVKPEARVSVVCIGAVLLAVGQLWFAWTCRPGTHWIVPIIAGVPYGAGNACTFIYANNYMAQSYGVYAASALAGNMVSAQPSNSLSAPDSVSADSLQERLWIEAYHALEAEEKSIVEAYEELLVHRLKNISGDSGSLGSPEITPETLKTPDQLKRFVDAGLEESEKIAAVKKNIEKFNQIFLPVKEVMSVVVLAAPQAAIPWSCVSFSLQILANPLTESSINREGITYVLSTMDWYCNLFKLLIDGEDRSKKLKDELKKQIVELYKRLLLYQMKSVYRYYRSQILVLLGDVFKIDDWTGELTGVKEAEDQVRARLGQYQNSSICDSLKTLAGAMQHQTNQIQDLSSLIQKQNQAQQDREKQQDRENCLIDFRQKVDPHHEKDRIQIEKGGLLRDAYSWVLDHDNYRRWHKETRHNILWIKGDPGKGETMLLCGIIDELEMDPTHTLSYFFCQATETTLNSATAVLRGLIYGLAKRYPQVDRYIYDKYKDGGGKAAFEGDSAWGVMCGILNAILGDPIMNGVLLIVDALDECVEGRQKLLDFICERSNNSRAKWIVSSRNWPEIETNLERITERTSALSLELNSDLVAHAVRTYIRRRVDKLAEKQPYHGDLELRSHVEEYLNKNSSDTFLWVALVCDALRQDNILRRAHVIGPKGVLQTFPKGLDKLYKRMFQYISGAMDADLCKDVLAVIAILERSVTSLELCSIMGLSQHFDGKVETLQDAVRCCGSFLSLRGGTIYFVHQSAQDFLLNKEGDAFDSIFPDGVEDIHWAVCLRSMDAISKIVRREIYELQDVGVARNDTTVLNPDPLASVAYSCAYWMKHLEESNPATYIKDDGVVDEFLQSKFLYWLEALALLGELTHAVRGIQKLQHVISSLNNKSLADLVHDADRFLLYHNEMIAEFPLQIYETALLFSPEESVVRKLFFEDHAPEWISIMPGLDMTWDAHLQSLPGHESSINTAVYSPDGQWILSTSEAGTVKLWQADSVNFELRYGGFGEGLLHPWSKTIKKAGVGSAVFSEDSHTFTAASWNGVIKVWNLKTNQVEIFRGHEEVTMATTMAISPDGRTFAYGLENRVIHIWNMDKKTSTRISMASITGVQSLSFTTDGRWLASVGEHDVIRIWNSSTGECKKEIRCQGGWKVKISGDGQWIAVGNLYRDVRVWGMKSGRLIHNFERDSNTATRDISHISGL</sequence>
<dbReference type="SMART" id="SM00320">
    <property type="entry name" value="WD40"/>
    <property type="match status" value="5"/>
</dbReference>
<dbReference type="Pfam" id="PF17100">
    <property type="entry name" value="NACHT_N"/>
    <property type="match status" value="1"/>
</dbReference>
<dbReference type="Pfam" id="PF00400">
    <property type="entry name" value="WD40"/>
    <property type="match status" value="4"/>
</dbReference>
<feature type="transmembrane region" description="Helical" evidence="9">
    <location>
        <begin position="115"/>
        <end position="135"/>
    </location>
</feature>
<dbReference type="InterPro" id="IPR036259">
    <property type="entry name" value="MFS_trans_sf"/>
</dbReference>
<reference evidence="12" key="1">
    <citation type="submission" date="2021-05" db="EMBL/GenBank/DDBJ databases">
        <title>Comparative genomics of three Colletotrichum scovillei strains and genetic complementation revealed genes involved fungal growth and virulence on chili pepper.</title>
        <authorList>
            <person name="Hsieh D.-K."/>
            <person name="Chuang S.-C."/>
            <person name="Chen C.-Y."/>
            <person name="Chao Y.-T."/>
            <person name="Lu M.-Y.J."/>
            <person name="Lee M.-H."/>
            <person name="Shih M.-C."/>
        </authorList>
    </citation>
    <scope>NUCLEOTIDE SEQUENCE</scope>
    <source>
        <strain evidence="12">Coll-153</strain>
    </source>
</reference>
<feature type="transmembrane region" description="Helical" evidence="9">
    <location>
        <begin position="309"/>
        <end position="333"/>
    </location>
</feature>
<dbReference type="PROSITE" id="PS50850">
    <property type="entry name" value="MFS"/>
    <property type="match status" value="1"/>
</dbReference>
<evidence type="ECO:0000256" key="6">
    <source>
        <dbReference type="ARBA" id="ARBA00023180"/>
    </source>
</evidence>
<dbReference type="InterPro" id="IPR027417">
    <property type="entry name" value="P-loop_NTPase"/>
</dbReference>
<dbReference type="PROSITE" id="PS50837">
    <property type="entry name" value="NACHT"/>
    <property type="match status" value="1"/>
</dbReference>
<dbReference type="Gene3D" id="1.20.1250.20">
    <property type="entry name" value="MFS general substrate transporter like domains"/>
    <property type="match status" value="1"/>
</dbReference>
<feature type="repeat" description="WD" evidence="7">
    <location>
        <begin position="1331"/>
        <end position="1366"/>
    </location>
</feature>
<dbReference type="InterPro" id="IPR056884">
    <property type="entry name" value="NPHP3-like_N"/>
</dbReference>
<evidence type="ECO:0000256" key="3">
    <source>
        <dbReference type="ARBA" id="ARBA00022737"/>
    </source>
</evidence>
<feature type="domain" description="NACHT" evidence="10">
    <location>
        <begin position="796"/>
        <end position="939"/>
    </location>
</feature>
<keyword evidence="6" id="KW-0325">Glycoprotein</keyword>
<dbReference type="SUPFAM" id="SSF103473">
    <property type="entry name" value="MFS general substrate transporter"/>
    <property type="match status" value="1"/>
</dbReference>
<dbReference type="InterPro" id="IPR031359">
    <property type="entry name" value="NACHT_N"/>
</dbReference>
<keyword evidence="7" id="KW-0853">WD repeat</keyword>
<evidence type="ECO:0000256" key="4">
    <source>
        <dbReference type="ARBA" id="ARBA00022989"/>
    </source>
</evidence>
<evidence type="ECO:0000259" key="11">
    <source>
        <dbReference type="PROSITE" id="PS50850"/>
    </source>
</evidence>
<comment type="subcellular location">
    <subcellularLocation>
        <location evidence="1">Membrane</location>
        <topology evidence="1">Multi-pass membrane protein</topology>
    </subcellularLocation>
</comment>
<dbReference type="InterPro" id="IPR020846">
    <property type="entry name" value="MFS_dom"/>
</dbReference>
<dbReference type="GO" id="GO:0140115">
    <property type="term" value="P:export across plasma membrane"/>
    <property type="evidence" value="ECO:0007669"/>
    <property type="project" value="UniProtKB-ARBA"/>
</dbReference>
<dbReference type="PANTHER" id="PTHR23502:SF145">
    <property type="entry name" value="MULTIDRUG TRANSPORTER, PUTATIVE-RELATED"/>
    <property type="match status" value="1"/>
</dbReference>
<dbReference type="EMBL" id="JAESDN010000011">
    <property type="protein sequence ID" value="KAG7043936.1"/>
    <property type="molecule type" value="Genomic_DNA"/>
</dbReference>
<evidence type="ECO:0000259" key="10">
    <source>
        <dbReference type="PROSITE" id="PS50837"/>
    </source>
</evidence>
<keyword evidence="13" id="KW-1185">Reference proteome</keyword>
<comment type="caution">
    <text evidence="12">The sequence shown here is derived from an EMBL/GenBank/DDBJ whole genome shotgun (WGS) entry which is preliminary data.</text>
</comment>
<dbReference type="GO" id="GO:0042908">
    <property type="term" value="P:xenobiotic transport"/>
    <property type="evidence" value="ECO:0007669"/>
    <property type="project" value="UniProtKB-ARBA"/>
</dbReference>
<accession>A0A9P7QXR5</accession>
<dbReference type="Pfam" id="PF07690">
    <property type="entry name" value="MFS_1"/>
    <property type="match status" value="1"/>
</dbReference>
<dbReference type="GO" id="GO:0022857">
    <property type="term" value="F:transmembrane transporter activity"/>
    <property type="evidence" value="ECO:0007669"/>
    <property type="project" value="InterPro"/>
</dbReference>
<keyword evidence="5 9" id="KW-0472">Membrane</keyword>
<dbReference type="Gene3D" id="2.130.10.10">
    <property type="entry name" value="YVTN repeat-like/Quinoprotein amine dehydrogenase"/>
    <property type="match status" value="2"/>
</dbReference>
<dbReference type="InterPro" id="IPR015943">
    <property type="entry name" value="WD40/YVTN_repeat-like_dom_sf"/>
</dbReference>
<feature type="transmembrane region" description="Helical" evidence="9">
    <location>
        <begin position="76"/>
        <end position="95"/>
    </location>
</feature>
<keyword evidence="4 9" id="KW-1133">Transmembrane helix</keyword>
<dbReference type="PROSITE" id="PS00216">
    <property type="entry name" value="SUGAR_TRANSPORT_1"/>
    <property type="match status" value="1"/>
</dbReference>
<proteinExistence type="predicted"/>
<dbReference type="PROSITE" id="PS50294">
    <property type="entry name" value="WD_REPEATS_REGION"/>
    <property type="match status" value="1"/>
</dbReference>
<feature type="coiled-coil region" evidence="8">
    <location>
        <begin position="715"/>
        <end position="745"/>
    </location>
</feature>
<dbReference type="InterPro" id="IPR007111">
    <property type="entry name" value="NACHT_NTPase"/>
</dbReference>
<dbReference type="PROSITE" id="PS50082">
    <property type="entry name" value="WD_REPEATS_2"/>
    <property type="match status" value="2"/>
</dbReference>
<feature type="transmembrane region" description="Helical" evidence="9">
    <location>
        <begin position="345"/>
        <end position="367"/>
    </location>
</feature>
<feature type="transmembrane region" description="Helical" evidence="9">
    <location>
        <begin position="147"/>
        <end position="177"/>
    </location>
</feature>
<dbReference type="CDD" id="cd17323">
    <property type="entry name" value="MFS_Tpo1_MDR_like"/>
    <property type="match status" value="1"/>
</dbReference>
<dbReference type="FunFam" id="1.20.1250.20:FF:000011">
    <property type="entry name" value="MFS multidrug transporter, putative"/>
    <property type="match status" value="1"/>
</dbReference>
<dbReference type="GO" id="GO:0005886">
    <property type="term" value="C:plasma membrane"/>
    <property type="evidence" value="ECO:0007669"/>
    <property type="project" value="TreeGrafter"/>
</dbReference>
<keyword evidence="2 9" id="KW-0812">Transmembrane</keyword>
<dbReference type="InterPro" id="IPR005829">
    <property type="entry name" value="Sugar_transporter_CS"/>
</dbReference>
<evidence type="ECO:0000313" key="12">
    <source>
        <dbReference type="EMBL" id="KAG7043936.1"/>
    </source>
</evidence>
<dbReference type="Proteomes" id="UP000699042">
    <property type="component" value="Unassembled WGS sequence"/>
</dbReference>
<protein>
    <submittedName>
        <fullName evidence="12">Vegetative incompatibility protein HET-E-1</fullName>
    </submittedName>
</protein>
<dbReference type="InterPro" id="IPR036322">
    <property type="entry name" value="WD40_repeat_dom_sf"/>
</dbReference>
<dbReference type="Pfam" id="PF24883">
    <property type="entry name" value="NPHP3_N"/>
    <property type="match status" value="1"/>
</dbReference>
<feature type="transmembrane region" description="Helical" evidence="9">
    <location>
        <begin position="387"/>
        <end position="408"/>
    </location>
</feature>
<evidence type="ECO:0000256" key="9">
    <source>
        <dbReference type="SAM" id="Phobius"/>
    </source>
</evidence>
<keyword evidence="8" id="KW-0175">Coiled coil</keyword>
<keyword evidence="3" id="KW-0677">Repeat</keyword>
<feature type="repeat" description="WD" evidence="7">
    <location>
        <begin position="1478"/>
        <end position="1512"/>
    </location>
</feature>
<dbReference type="PANTHER" id="PTHR23502">
    <property type="entry name" value="MAJOR FACILITATOR SUPERFAMILY"/>
    <property type="match status" value="1"/>
</dbReference>
<dbReference type="Gene3D" id="3.40.50.300">
    <property type="entry name" value="P-loop containing nucleotide triphosphate hydrolases"/>
    <property type="match status" value="1"/>
</dbReference>